<feature type="compositionally biased region" description="Basic and acidic residues" evidence="1">
    <location>
        <begin position="253"/>
        <end position="263"/>
    </location>
</feature>
<dbReference type="AlphaFoldDB" id="A0A0N4XZU1"/>
<feature type="compositionally biased region" description="Polar residues" evidence="1">
    <location>
        <begin position="209"/>
        <end position="227"/>
    </location>
</feature>
<feature type="compositionally biased region" description="Low complexity" evidence="1">
    <location>
        <begin position="179"/>
        <end position="192"/>
    </location>
</feature>
<evidence type="ECO:0000256" key="1">
    <source>
        <dbReference type="SAM" id="MobiDB-lite"/>
    </source>
</evidence>
<evidence type="ECO:0000313" key="4">
    <source>
        <dbReference type="WBParaSite" id="NBR_0000873101-mRNA-1"/>
    </source>
</evidence>
<evidence type="ECO:0000313" key="2">
    <source>
        <dbReference type="EMBL" id="VDL72321.1"/>
    </source>
</evidence>
<evidence type="ECO:0000313" key="3">
    <source>
        <dbReference type="Proteomes" id="UP000271162"/>
    </source>
</evidence>
<accession>A0A0N4XZU1</accession>
<dbReference type="EMBL" id="UYSL01020044">
    <property type="protein sequence ID" value="VDL72321.1"/>
    <property type="molecule type" value="Genomic_DNA"/>
</dbReference>
<feature type="region of interest" description="Disordered" evidence="1">
    <location>
        <begin position="179"/>
        <end position="263"/>
    </location>
</feature>
<organism evidence="4">
    <name type="scientific">Nippostrongylus brasiliensis</name>
    <name type="common">Rat hookworm</name>
    <dbReference type="NCBI Taxonomy" id="27835"/>
    <lineage>
        <taxon>Eukaryota</taxon>
        <taxon>Metazoa</taxon>
        <taxon>Ecdysozoa</taxon>
        <taxon>Nematoda</taxon>
        <taxon>Chromadorea</taxon>
        <taxon>Rhabditida</taxon>
        <taxon>Rhabditina</taxon>
        <taxon>Rhabditomorpha</taxon>
        <taxon>Strongyloidea</taxon>
        <taxon>Heligmosomidae</taxon>
        <taxon>Nippostrongylus</taxon>
    </lineage>
</organism>
<reference evidence="4" key="1">
    <citation type="submission" date="2017-02" db="UniProtKB">
        <authorList>
            <consortium name="WormBaseParasite"/>
        </authorList>
    </citation>
    <scope>IDENTIFICATION</scope>
</reference>
<name>A0A0N4XZU1_NIPBR</name>
<dbReference type="Proteomes" id="UP000271162">
    <property type="component" value="Unassembled WGS sequence"/>
</dbReference>
<sequence length="263" mass="28470">MAADDIKQTSEQQMRTLQFNDKVSRLNREFIRQLEEWYKQCNHYDFSNSVKSYLKHMKRLDEMYSGKPMSTPVISDNTTSSGRVIAKAKRRIGGDDNNSKLNNSVNISTPLGAPPRFNFRQDISMIKPNLDGTPTVPTPKASEPSATGAAAGGRKRAIRGGGPAGGAETVVFRGTDSSATLSSSTASATTTLPKLTPGFWSSQKKDGNTNDVSKPTFSFGQKTSTKEGTAAEEEKSAPTLSFPSFGTKASDNSSEKKWVGKLI</sequence>
<feature type="region of interest" description="Disordered" evidence="1">
    <location>
        <begin position="130"/>
        <end position="167"/>
    </location>
</feature>
<dbReference type="WBParaSite" id="NBR_0000873101-mRNA-1">
    <property type="protein sequence ID" value="NBR_0000873101-mRNA-1"/>
    <property type="gene ID" value="NBR_0000873101"/>
</dbReference>
<proteinExistence type="predicted"/>
<feature type="compositionally biased region" description="Polar residues" evidence="1">
    <location>
        <begin position="238"/>
        <end position="252"/>
    </location>
</feature>
<gene>
    <name evidence="2" type="ORF">NBR_LOCUS8732</name>
</gene>
<dbReference type="STRING" id="27835.A0A0N4XZU1"/>
<dbReference type="OMA" id="ISMIKPN"/>
<protein>
    <submittedName>
        <fullName evidence="2 4">Uncharacterized protein</fullName>
    </submittedName>
</protein>
<reference evidence="2 3" key="2">
    <citation type="submission" date="2018-11" db="EMBL/GenBank/DDBJ databases">
        <authorList>
            <consortium name="Pathogen Informatics"/>
        </authorList>
    </citation>
    <scope>NUCLEOTIDE SEQUENCE [LARGE SCALE GENOMIC DNA]</scope>
</reference>
<keyword evidence="3" id="KW-1185">Reference proteome</keyword>